<protein>
    <submittedName>
        <fullName evidence="1">Uncharacterized protein</fullName>
    </submittedName>
</protein>
<name>A0ACC1PAA7_9APHY</name>
<proteinExistence type="predicted"/>
<comment type="caution">
    <text evidence="1">The sequence shown here is derived from an EMBL/GenBank/DDBJ whole genome shotgun (WGS) entry which is preliminary data.</text>
</comment>
<dbReference type="Proteomes" id="UP001144978">
    <property type="component" value="Unassembled WGS sequence"/>
</dbReference>
<gene>
    <name evidence="1" type="ORF">NUW54_g8855</name>
</gene>
<evidence type="ECO:0000313" key="2">
    <source>
        <dbReference type="Proteomes" id="UP001144978"/>
    </source>
</evidence>
<sequence>MKMARKPSPPIHIYRLLSQGSLQFDVETYKKTEYAVQWMISTEDDVFLTTKLLIARRNDRLSGSSGCTVCAVVRYVDRQEGPDQQAVRISQWWELKGRVDEGAILEHLYRVNATSPDEDAQFIGEMKFWHEAVKIGGEVDSTDGLVRMGVYERRLDEVVVEDTLAGNAAGNGGV</sequence>
<organism evidence="1 2">
    <name type="scientific">Trametes sanguinea</name>
    <dbReference type="NCBI Taxonomy" id="158606"/>
    <lineage>
        <taxon>Eukaryota</taxon>
        <taxon>Fungi</taxon>
        <taxon>Dikarya</taxon>
        <taxon>Basidiomycota</taxon>
        <taxon>Agaricomycotina</taxon>
        <taxon>Agaricomycetes</taxon>
        <taxon>Polyporales</taxon>
        <taxon>Polyporaceae</taxon>
        <taxon>Trametes</taxon>
    </lineage>
</organism>
<dbReference type="EMBL" id="JANSHE010002831">
    <property type="protein sequence ID" value="KAJ2989217.1"/>
    <property type="molecule type" value="Genomic_DNA"/>
</dbReference>
<accession>A0ACC1PAA7</accession>
<keyword evidence="2" id="KW-1185">Reference proteome</keyword>
<reference evidence="1" key="1">
    <citation type="submission" date="2022-08" db="EMBL/GenBank/DDBJ databases">
        <title>Genome Sequence of Pycnoporus sanguineus.</title>
        <authorList>
            <person name="Buettner E."/>
        </authorList>
    </citation>
    <scope>NUCLEOTIDE SEQUENCE</scope>
    <source>
        <strain evidence="1">CG-C14</strain>
    </source>
</reference>
<evidence type="ECO:0000313" key="1">
    <source>
        <dbReference type="EMBL" id="KAJ2989217.1"/>
    </source>
</evidence>